<keyword evidence="1" id="KW-1017">Isopeptide bond</keyword>
<dbReference type="Pfam" id="PF16739">
    <property type="entry name" value="CARD_2"/>
    <property type="match status" value="1"/>
</dbReference>
<feature type="compositionally biased region" description="Basic and acidic residues" evidence="6">
    <location>
        <begin position="1086"/>
        <end position="1103"/>
    </location>
</feature>
<name>A0A8J1TXM0_OWEFU</name>
<feature type="region of interest" description="Disordered" evidence="6">
    <location>
        <begin position="1376"/>
        <end position="1416"/>
    </location>
</feature>
<feature type="region of interest" description="Disordered" evidence="6">
    <location>
        <begin position="788"/>
        <end position="1104"/>
    </location>
</feature>
<keyword evidence="2" id="KW-0597">Phosphoprotein</keyword>
<dbReference type="InterPro" id="IPR011029">
    <property type="entry name" value="DEATH-like_dom_sf"/>
</dbReference>
<feature type="compositionally biased region" description="Polar residues" evidence="6">
    <location>
        <begin position="373"/>
        <end position="382"/>
    </location>
</feature>
<feature type="region of interest" description="Disordered" evidence="6">
    <location>
        <begin position="1"/>
        <end position="22"/>
    </location>
</feature>
<keyword evidence="4" id="KW-0832">Ubl conjugation</keyword>
<accession>A0A8J1TXM0</accession>
<dbReference type="Gene3D" id="3.40.50.10140">
    <property type="entry name" value="Toll/interleukin-1 receptor homology (TIR) domain"/>
    <property type="match status" value="1"/>
</dbReference>
<dbReference type="Proteomes" id="UP000749559">
    <property type="component" value="Unassembled WGS sequence"/>
</dbReference>
<feature type="compositionally biased region" description="Low complexity" evidence="6">
    <location>
        <begin position="926"/>
        <end position="936"/>
    </location>
</feature>
<feature type="compositionally biased region" description="Polar residues" evidence="6">
    <location>
        <begin position="880"/>
        <end position="903"/>
    </location>
</feature>
<dbReference type="InterPro" id="IPR031964">
    <property type="entry name" value="CARD_dom"/>
</dbReference>
<evidence type="ECO:0000256" key="4">
    <source>
        <dbReference type="ARBA" id="ARBA00022843"/>
    </source>
</evidence>
<feature type="compositionally biased region" description="Low complexity" evidence="6">
    <location>
        <begin position="383"/>
        <end position="437"/>
    </location>
</feature>
<feature type="compositionally biased region" description="Basic and acidic residues" evidence="6">
    <location>
        <begin position="663"/>
        <end position="702"/>
    </location>
</feature>
<dbReference type="InterPro" id="IPR035897">
    <property type="entry name" value="Toll_tir_struct_dom_sf"/>
</dbReference>
<sequence length="1579" mass="171269">MATPLSPESNQTPSNMQLGQNMTNYKPTISHIDVAHVHGNRTMQSYSSQAHTVPLPNTGQQIIGPYQISHTGPLHSSSMSNSSTSTPIARPPFSGKTEREAERHIHNNMPAFVDRINPKQYLPYLPCLTKTDKEQITAEQSNNGERLATMTLLNCVMKHENWQSQLQKALEANGQTSLAKQIEPGTDSVDFSLTPRGPPSMDTSNSFTDLQPRGPPSASTSHSLSNGVMPQSLNQSEALLQGPPQTGAMPQGFPQNGPMLQGPHQYGDIPQALKQNGTVPQGSPLGGAMFQGPTQTGAIPREVPTQAMSLQGPPQSDFNSQSGAIPKAPPQSDINSQSGAIPKAPPESGNMSSPIPSQDSQQIKAMLKEPLQDKTTPQVPQFSSSINSDSSKSSDNTSPSDMSIDNSSSSDNISSSNSSSENISSSSSSFSSSDQSSPTKSKVLIPESIEDVVRGKTYPIYEDELPADLQESFFDGVIIYCAADRSKAEELKRIMQDKVPLERGGKPKICLFQFCAESENRGSDDILFQPSIFSSLATAILHSTYMFILFTEEFNQGERWTELIRDECLMESIVDPDRRWCVVPLYYVKSEVTLSTQTFGIRTLRGVMMTESDCMDWVPSKISKMLQYKRGVRRQREQDLKDRIDIWVQEEVTRRAIADLEKEREKKRKKEESKMRMQRALEHEQNKDDEFNENLKQKKFEPLEDNTPSVPHHAPSVQPKVSTTAGVTHNQDAMVKMMEFFTKMQQGQLEQNQNVILEQMKAMMELAKAPNQVINIERTDRTQIGDAQAIVQAPSSTKEVSKGNQKDMLGDDAPYVLEEDATNEPERENQPNEPSKDQCPDAVKSGSNTKQEDSGRKILEGSFMSSNPAKDDLQGAVSRRSPSAGTLNTMATRVVQSQTSSGVGENVQLKMDPIPSVRVPSEHPSSEPVESSASQELGGASPRASSPSIGSPQPDLTLQTIPSTRSTRSALNITGQPSEDSNTVSGDEDNKAMHPSITSNREPVEGTDLLPELNEAAQNTEPLYYDSSARDTTKHHTGNQGNQHIESTGDVDPDRTIPKQYMDINPSGVSDQLKKDVPTTLGGTDSHVKKDCSNVQKNEEKSSIDGCSNVALVGSAGLEVTGGEEASMCPSTSGLTTDEKLDRGKIVADDLSSEPPSDISATNSQLNKKEAQNLSLKSFATTSIKSDVDSVDGAIPDELLPRSMQYQVPETSDNLEISRPNIQAQQVKHNQSSVESPAASASLALPITVENFPESLTDDLNNVPLAKGVSTQQNRIQSIETCVSADPLGAVQPIKDESTIQDNEEIADSVEINPRPDESLLSKPSILCSKEEGQDGVVVSVSASGNGDPHISSNFNEAPLDSNASLSLCISDASSALSNPSSSLHTTGSKSVSVRANSANVSGSTDNPPQPLSSFGEIPLDSNINFYISNMSNVTNTSEPPPGYTSVGDDVIPPNQDQQVQSQSTFYISCEQEGFALVDRPLEDAIEATEESLNSEQIDNTITSMDEITHAGANRDFSDTQSQESDDKPKSGIKKLFNIFRSKTAPSGLSSGLNSSIFKTMRKSSKSSLNSLEDKGNKN</sequence>
<keyword evidence="5" id="KW-0391">Immunity</keyword>
<dbReference type="GO" id="GO:0005737">
    <property type="term" value="C:cytoplasm"/>
    <property type="evidence" value="ECO:0007669"/>
    <property type="project" value="UniProtKB-ARBA"/>
</dbReference>
<evidence type="ECO:0000313" key="8">
    <source>
        <dbReference type="Proteomes" id="UP000749559"/>
    </source>
</evidence>
<keyword evidence="8" id="KW-1185">Reference proteome</keyword>
<protein>
    <submittedName>
        <fullName evidence="7">Uncharacterized protein</fullName>
    </submittedName>
</protein>
<evidence type="ECO:0000256" key="6">
    <source>
        <dbReference type="SAM" id="MobiDB-lite"/>
    </source>
</evidence>
<evidence type="ECO:0000256" key="2">
    <source>
        <dbReference type="ARBA" id="ARBA00022553"/>
    </source>
</evidence>
<feature type="region of interest" description="Disordered" evidence="6">
    <location>
        <begin position="73"/>
        <end position="94"/>
    </location>
</feature>
<comment type="caution">
    <text evidence="7">The sequence shown here is derived from an EMBL/GenBank/DDBJ whole genome shotgun (WGS) entry which is preliminary data.</text>
</comment>
<dbReference type="GO" id="GO:0045087">
    <property type="term" value="P:innate immune response"/>
    <property type="evidence" value="ECO:0007669"/>
    <property type="project" value="UniProtKB-KW"/>
</dbReference>
<feature type="region of interest" description="Disordered" evidence="6">
    <location>
        <begin position="663"/>
        <end position="723"/>
    </location>
</feature>
<feature type="compositionally biased region" description="Low complexity" evidence="6">
    <location>
        <begin position="1376"/>
        <end position="1404"/>
    </location>
</feature>
<feature type="compositionally biased region" description="Polar residues" evidence="6">
    <location>
        <begin position="943"/>
        <end position="985"/>
    </location>
</feature>
<evidence type="ECO:0000313" key="7">
    <source>
        <dbReference type="EMBL" id="CAH1796973.1"/>
    </source>
</evidence>
<evidence type="ECO:0000256" key="3">
    <source>
        <dbReference type="ARBA" id="ARBA00022588"/>
    </source>
</evidence>
<dbReference type="EMBL" id="CAIIXF020000010">
    <property type="protein sequence ID" value="CAH1796973.1"/>
    <property type="molecule type" value="Genomic_DNA"/>
</dbReference>
<feature type="region of interest" description="Disordered" evidence="6">
    <location>
        <begin position="1513"/>
        <end position="1533"/>
    </location>
</feature>
<feature type="compositionally biased region" description="Low complexity" evidence="6">
    <location>
        <begin position="352"/>
        <end position="363"/>
    </location>
</feature>
<dbReference type="Gene3D" id="1.10.533.10">
    <property type="entry name" value="Death Domain, Fas"/>
    <property type="match status" value="1"/>
</dbReference>
<feature type="compositionally biased region" description="Polar residues" evidence="6">
    <location>
        <begin position="1159"/>
        <end position="1168"/>
    </location>
</feature>
<feature type="compositionally biased region" description="Basic and acidic residues" evidence="6">
    <location>
        <begin position="824"/>
        <end position="839"/>
    </location>
</feature>
<feature type="region of interest" description="Disordered" evidence="6">
    <location>
        <begin position="1148"/>
        <end position="1168"/>
    </location>
</feature>
<feature type="region of interest" description="Disordered" evidence="6">
    <location>
        <begin position="179"/>
        <end position="443"/>
    </location>
</feature>
<organism evidence="7 8">
    <name type="scientific">Owenia fusiformis</name>
    <name type="common">Polychaete worm</name>
    <dbReference type="NCBI Taxonomy" id="6347"/>
    <lineage>
        <taxon>Eukaryota</taxon>
        <taxon>Metazoa</taxon>
        <taxon>Spiralia</taxon>
        <taxon>Lophotrochozoa</taxon>
        <taxon>Annelida</taxon>
        <taxon>Polychaeta</taxon>
        <taxon>Sedentaria</taxon>
        <taxon>Canalipalpata</taxon>
        <taxon>Sabellida</taxon>
        <taxon>Oweniida</taxon>
        <taxon>Oweniidae</taxon>
        <taxon>Owenia</taxon>
    </lineage>
</organism>
<feature type="compositionally biased region" description="Polar residues" evidence="6">
    <location>
        <begin position="217"/>
        <end position="238"/>
    </location>
</feature>
<dbReference type="OrthoDB" id="6162130at2759"/>
<feature type="compositionally biased region" description="Low complexity" evidence="6">
    <location>
        <begin position="76"/>
        <end position="86"/>
    </location>
</feature>
<feature type="compositionally biased region" description="Basic and acidic residues" evidence="6">
    <location>
        <begin position="850"/>
        <end position="859"/>
    </location>
</feature>
<proteinExistence type="predicted"/>
<gene>
    <name evidence="7" type="ORF">OFUS_LOCUS21325</name>
</gene>
<evidence type="ECO:0000256" key="1">
    <source>
        <dbReference type="ARBA" id="ARBA00022499"/>
    </source>
</evidence>
<evidence type="ECO:0000256" key="5">
    <source>
        <dbReference type="ARBA" id="ARBA00022859"/>
    </source>
</evidence>
<reference evidence="7" key="1">
    <citation type="submission" date="2022-03" db="EMBL/GenBank/DDBJ databases">
        <authorList>
            <person name="Martin C."/>
        </authorList>
    </citation>
    <scope>NUCLEOTIDE SEQUENCE</scope>
</reference>
<keyword evidence="3" id="KW-0399">Innate immunity</keyword>
<feature type="compositionally biased region" description="Basic and acidic residues" evidence="6">
    <location>
        <begin position="799"/>
        <end position="809"/>
    </location>
</feature>
<feature type="compositionally biased region" description="Polar residues" evidence="6">
    <location>
        <begin position="306"/>
        <end position="323"/>
    </location>
</feature>